<dbReference type="Gene3D" id="1.10.287.130">
    <property type="match status" value="1"/>
</dbReference>
<dbReference type="InterPro" id="IPR003852">
    <property type="entry name" value="Sig_transdc_His_kinase_KdpD_N"/>
</dbReference>
<dbReference type="Gene3D" id="1.20.120.620">
    <property type="entry name" value="Backbone structure of the membrane domain of e. Coli histidine kinase receptor kdpd"/>
    <property type="match status" value="1"/>
</dbReference>
<dbReference type="InterPro" id="IPR025201">
    <property type="entry name" value="KdpD_TM"/>
</dbReference>
<dbReference type="AlphaFoldDB" id="A0A414G081"/>
<dbReference type="InterPro" id="IPR003594">
    <property type="entry name" value="HATPase_dom"/>
</dbReference>
<dbReference type="Gene3D" id="3.40.50.300">
    <property type="entry name" value="P-loop containing nucleotide triphosphate hydrolases"/>
    <property type="match status" value="1"/>
</dbReference>
<keyword evidence="5" id="KW-0597">Phosphoprotein</keyword>
<keyword evidence="7 14" id="KW-0812">Transmembrane</keyword>
<evidence type="ECO:0000256" key="3">
    <source>
        <dbReference type="ARBA" id="ARBA00004236"/>
    </source>
</evidence>
<dbReference type="SUPFAM" id="SSF55874">
    <property type="entry name" value="ATPase domain of HSP90 chaperone/DNA topoisomerase II/histidine kinase"/>
    <property type="match status" value="1"/>
</dbReference>
<reference evidence="16" key="2">
    <citation type="submission" date="2021-02" db="EMBL/GenBank/DDBJ databases">
        <title>Infant gut strain persistence is associated with maternal origin, phylogeny, and functional potential including surface adhesion and iron acquisition.</title>
        <authorList>
            <person name="Lou Y.C."/>
        </authorList>
    </citation>
    <scope>NUCLEOTIDE SEQUENCE</scope>
    <source>
        <strain evidence="16">L3_128_245G1_dasL3_128_245G1_concoct_49</strain>
    </source>
</reference>
<dbReference type="EMBL" id="QSJI01000001">
    <property type="protein sequence ID" value="RHD57610.1"/>
    <property type="molecule type" value="Genomic_DNA"/>
</dbReference>
<evidence type="ECO:0000256" key="10">
    <source>
        <dbReference type="ARBA" id="ARBA00022840"/>
    </source>
</evidence>
<dbReference type="SMART" id="SM00388">
    <property type="entry name" value="HisKA"/>
    <property type="match status" value="1"/>
</dbReference>
<evidence type="ECO:0000256" key="5">
    <source>
        <dbReference type="ARBA" id="ARBA00022553"/>
    </source>
</evidence>
<feature type="domain" description="Histidine kinase" evidence="15">
    <location>
        <begin position="688"/>
        <end position="906"/>
    </location>
</feature>
<dbReference type="CDD" id="cd00075">
    <property type="entry name" value="HATPase"/>
    <property type="match status" value="1"/>
</dbReference>
<comment type="catalytic activity">
    <reaction evidence="1">
        <text>ATP + protein L-histidine = ADP + protein N-phospho-L-histidine.</text>
        <dbReference type="EC" id="2.7.13.3"/>
    </reaction>
</comment>
<keyword evidence="6" id="KW-0808">Transferase</keyword>
<dbReference type="GO" id="GO:0005524">
    <property type="term" value="F:ATP binding"/>
    <property type="evidence" value="ECO:0007669"/>
    <property type="project" value="UniProtKB-KW"/>
</dbReference>
<comment type="subcellular location">
    <subcellularLocation>
        <location evidence="3">Cell membrane</location>
    </subcellularLocation>
    <subcellularLocation>
        <location evidence="2">Membrane</location>
        <topology evidence="2">Multi-pass membrane protein</topology>
    </subcellularLocation>
</comment>
<feature type="transmembrane region" description="Helical" evidence="14">
    <location>
        <begin position="412"/>
        <end position="432"/>
    </location>
</feature>
<dbReference type="Gene3D" id="3.40.50.620">
    <property type="entry name" value="HUPs"/>
    <property type="match status" value="1"/>
</dbReference>
<dbReference type="Pfam" id="PF00512">
    <property type="entry name" value="HisKA"/>
    <property type="match status" value="1"/>
</dbReference>
<comment type="caution">
    <text evidence="17">The sequence shown here is derived from an EMBL/GenBank/DDBJ whole genome shotgun (WGS) entry which is preliminary data.</text>
</comment>
<dbReference type="SMART" id="SM00387">
    <property type="entry name" value="HATPase_c"/>
    <property type="match status" value="1"/>
</dbReference>
<dbReference type="Pfam" id="PF02702">
    <property type="entry name" value="KdpD"/>
    <property type="match status" value="1"/>
</dbReference>
<dbReference type="CDD" id="cd00082">
    <property type="entry name" value="HisKA"/>
    <property type="match status" value="1"/>
</dbReference>
<dbReference type="EC" id="2.7.13.3" evidence="4"/>
<evidence type="ECO:0000256" key="9">
    <source>
        <dbReference type="ARBA" id="ARBA00022777"/>
    </source>
</evidence>
<evidence type="ECO:0000313" key="18">
    <source>
        <dbReference type="Proteomes" id="UP000286050"/>
    </source>
</evidence>
<reference evidence="17 18" key="1">
    <citation type="submission" date="2018-08" db="EMBL/GenBank/DDBJ databases">
        <title>A genome reference for cultivated species of the human gut microbiota.</title>
        <authorList>
            <person name="Zou Y."/>
            <person name="Xue W."/>
            <person name="Luo G."/>
        </authorList>
    </citation>
    <scope>NUCLEOTIDE SEQUENCE [LARGE SCALE GENOMIC DNA]</scope>
    <source>
        <strain evidence="17 18">AM30-5LB</strain>
    </source>
</reference>
<evidence type="ECO:0000256" key="4">
    <source>
        <dbReference type="ARBA" id="ARBA00012438"/>
    </source>
</evidence>
<dbReference type="InterPro" id="IPR038318">
    <property type="entry name" value="KdpD_sf"/>
</dbReference>
<evidence type="ECO:0000256" key="11">
    <source>
        <dbReference type="ARBA" id="ARBA00022989"/>
    </source>
</evidence>
<evidence type="ECO:0000256" key="7">
    <source>
        <dbReference type="ARBA" id="ARBA00022692"/>
    </source>
</evidence>
<dbReference type="GO" id="GO:0005737">
    <property type="term" value="C:cytoplasm"/>
    <property type="evidence" value="ECO:0007669"/>
    <property type="project" value="UniProtKB-ARBA"/>
</dbReference>
<dbReference type="Gene3D" id="3.30.450.40">
    <property type="match status" value="1"/>
</dbReference>
<organism evidence="17 18">
    <name type="scientific">Collinsella intestinalis</name>
    <dbReference type="NCBI Taxonomy" id="147207"/>
    <lineage>
        <taxon>Bacteria</taxon>
        <taxon>Bacillati</taxon>
        <taxon>Actinomycetota</taxon>
        <taxon>Coriobacteriia</taxon>
        <taxon>Coriobacteriales</taxon>
        <taxon>Coriobacteriaceae</taxon>
        <taxon>Collinsella</taxon>
    </lineage>
</organism>
<keyword evidence="8" id="KW-0547">Nucleotide-binding</keyword>
<feature type="transmembrane region" description="Helical" evidence="14">
    <location>
        <begin position="461"/>
        <end position="482"/>
    </location>
</feature>
<dbReference type="InterPro" id="IPR036890">
    <property type="entry name" value="HATPase_C_sf"/>
</dbReference>
<dbReference type="GO" id="GO:0005886">
    <property type="term" value="C:plasma membrane"/>
    <property type="evidence" value="ECO:0007669"/>
    <property type="project" value="UniProtKB-SubCell"/>
</dbReference>
<dbReference type="InterPro" id="IPR036097">
    <property type="entry name" value="HisK_dim/P_sf"/>
</dbReference>
<protein>
    <recommendedName>
        <fullName evidence="4">histidine kinase</fullName>
        <ecNumber evidence="4">2.7.13.3</ecNumber>
    </recommendedName>
</protein>
<evidence type="ECO:0000256" key="6">
    <source>
        <dbReference type="ARBA" id="ARBA00022679"/>
    </source>
</evidence>
<dbReference type="InterPro" id="IPR014729">
    <property type="entry name" value="Rossmann-like_a/b/a_fold"/>
</dbReference>
<evidence type="ECO:0000313" key="17">
    <source>
        <dbReference type="EMBL" id="RHD57610.1"/>
    </source>
</evidence>
<dbReference type="PANTHER" id="PTHR45569">
    <property type="entry name" value="SENSOR PROTEIN KDPD"/>
    <property type="match status" value="1"/>
</dbReference>
<dbReference type="PRINTS" id="PR00344">
    <property type="entry name" value="BCTRLSENSOR"/>
</dbReference>
<dbReference type="GO" id="GO:0000155">
    <property type="term" value="F:phosphorelay sensor kinase activity"/>
    <property type="evidence" value="ECO:0007669"/>
    <property type="project" value="InterPro"/>
</dbReference>
<keyword evidence="10" id="KW-0067">ATP-binding</keyword>
<dbReference type="InterPro" id="IPR003661">
    <property type="entry name" value="HisK_dim/P_dom"/>
</dbReference>
<dbReference type="Gene3D" id="3.30.565.10">
    <property type="entry name" value="Histidine kinase-like ATPase, C-terminal domain"/>
    <property type="match status" value="1"/>
</dbReference>
<keyword evidence="12" id="KW-0902">Two-component regulatory system</keyword>
<evidence type="ECO:0000256" key="14">
    <source>
        <dbReference type="SAM" id="Phobius"/>
    </source>
</evidence>
<evidence type="ECO:0000256" key="8">
    <source>
        <dbReference type="ARBA" id="ARBA00022741"/>
    </source>
</evidence>
<dbReference type="Proteomes" id="UP000738879">
    <property type="component" value="Unassembled WGS sequence"/>
</dbReference>
<dbReference type="Pfam" id="PF02518">
    <property type="entry name" value="HATPase_c"/>
    <property type="match status" value="1"/>
</dbReference>
<keyword evidence="9 17" id="KW-0418">Kinase</keyword>
<evidence type="ECO:0000256" key="12">
    <source>
        <dbReference type="ARBA" id="ARBA00023012"/>
    </source>
</evidence>
<dbReference type="SUPFAM" id="SSF47384">
    <property type="entry name" value="Homodimeric domain of signal transducing histidine kinase"/>
    <property type="match status" value="1"/>
</dbReference>
<dbReference type="InterPro" id="IPR029016">
    <property type="entry name" value="GAF-like_dom_sf"/>
</dbReference>
<name>A0A414G081_9ACTN</name>
<dbReference type="InterPro" id="IPR052023">
    <property type="entry name" value="Histidine_kinase_KdpD"/>
</dbReference>
<evidence type="ECO:0000313" key="16">
    <source>
        <dbReference type="EMBL" id="MBS5146215.1"/>
    </source>
</evidence>
<evidence type="ECO:0000259" key="15">
    <source>
        <dbReference type="PROSITE" id="PS50109"/>
    </source>
</evidence>
<dbReference type="PANTHER" id="PTHR45569:SF1">
    <property type="entry name" value="SENSOR PROTEIN KDPD"/>
    <property type="match status" value="1"/>
</dbReference>
<keyword evidence="11 14" id="KW-1133">Transmembrane helix</keyword>
<dbReference type="RefSeq" id="WP_006722305.1">
    <property type="nucleotide sequence ID" value="NZ_CAUFFO010000004.1"/>
</dbReference>
<dbReference type="FunFam" id="3.40.50.300:FF:000483">
    <property type="entry name" value="Sensor histidine kinase KdpD"/>
    <property type="match status" value="1"/>
</dbReference>
<feature type="transmembrane region" description="Helical" evidence="14">
    <location>
        <begin position="438"/>
        <end position="454"/>
    </location>
</feature>
<dbReference type="PROSITE" id="PS50109">
    <property type="entry name" value="HIS_KIN"/>
    <property type="match status" value="1"/>
</dbReference>
<dbReference type="Proteomes" id="UP000286050">
    <property type="component" value="Unassembled WGS sequence"/>
</dbReference>
<evidence type="ECO:0000256" key="2">
    <source>
        <dbReference type="ARBA" id="ARBA00004141"/>
    </source>
</evidence>
<dbReference type="CDD" id="cd01987">
    <property type="entry name" value="USP_KdpD-like"/>
    <property type="match status" value="1"/>
</dbReference>
<proteinExistence type="predicted"/>
<keyword evidence="13 14" id="KW-0472">Membrane</keyword>
<accession>A0A414G081</accession>
<dbReference type="SUPFAM" id="SSF52402">
    <property type="entry name" value="Adenine nucleotide alpha hydrolases-like"/>
    <property type="match status" value="1"/>
</dbReference>
<dbReference type="EMBL" id="JAGZJA010000001">
    <property type="protein sequence ID" value="MBS5146215.1"/>
    <property type="molecule type" value="Genomic_DNA"/>
</dbReference>
<dbReference type="SUPFAM" id="SSF52540">
    <property type="entry name" value="P-loop containing nucleoside triphosphate hydrolases"/>
    <property type="match status" value="1"/>
</dbReference>
<evidence type="ECO:0000256" key="13">
    <source>
        <dbReference type="ARBA" id="ARBA00023136"/>
    </source>
</evidence>
<evidence type="ECO:0000256" key="1">
    <source>
        <dbReference type="ARBA" id="ARBA00000085"/>
    </source>
</evidence>
<dbReference type="InterPro" id="IPR027417">
    <property type="entry name" value="P-loop_NTPase"/>
</dbReference>
<feature type="transmembrane region" description="Helical" evidence="14">
    <location>
        <begin position="488"/>
        <end position="508"/>
    </location>
</feature>
<dbReference type="InterPro" id="IPR006016">
    <property type="entry name" value="UspA"/>
</dbReference>
<sequence>MSRAASDVRANPDLLLRALEQDAHTQERRGRRGHLKIFFGYAAGVGKTYAMLQAAHAAKRRGVDVVAGYIEPHERPETARLSRGIERIPHMSIEHNGIELAEFDLDAALARAPRLILVDELAHTNAPGCRHEKRYQDVEELLRAGIDVYTTVNVQHIESLNDMVASITGVVVRERIPDRVFDDADQVELVDIEPEDLLERLKAGLVYRAAQADRAQRNFFSIENLTALREIALRRCADRTGRLADAARVLGNRDYYTSERILVCLSPAPTNPRIVRAAARLSKAFHGELVALFVESPRTQTMDEDERARLSSNSALAEQLGAQVETVYGDDIAFQIAEFARLSGISKIVMGRTGEAHGLHHALFGRKSLVERLIAIAPNLDIYIIPDQPAPARRGHDRQAASGPHLPSRRDMLLTLGLSAIATAVGTAFRGLGFADSSIISLYILTALLTAVTTTGRVCTIVSSILSVVLYNFCFVTPLFSFDSYDRSYLVTFAIMFATAMVAAELTARLTDNARASAKNAFRTRVLLETNQLLQRAQGPQARARVAMSQLVKLLRLDVVFYPADGDLLGEPLYESAGAEDHRTSLFTEYERAVATWTFNNNKHAGASTHTLPEAQCLYLAVRAGNEVFGVVGIDLKGRVLEAFEHSIVLSIVGECALALESDKAAREREEAAVLAKNEQLRANLLRSIGHDLRTPLTAISGSAAVLRDGGEKLEDAKRLELADAIYNDSLWLIDTVENLLAITRIEDGDMQLNLTSELMDEVIAAALSHVARESHGHRVTITHTDEILLVKIDVHLIMQVLTNLITNAFKYTPKGSTVTIGARREGSSVVVEVADDGPGVSDRDKPRVFDRFFIAEGPRPVDSHRSFGLGLSLCRSIIEAHGGIIEVADNKPHGAVFRFTLPAEEIEIHE</sequence>
<dbReference type="InterPro" id="IPR004358">
    <property type="entry name" value="Sig_transdc_His_kin-like_C"/>
</dbReference>
<dbReference type="InterPro" id="IPR005467">
    <property type="entry name" value="His_kinase_dom"/>
</dbReference>
<gene>
    <name evidence="17" type="ORF">DW787_01875</name>
    <name evidence="16" type="ORF">KHY67_00685</name>
</gene>
<dbReference type="Pfam" id="PF13493">
    <property type="entry name" value="DUF4118"/>
    <property type="match status" value="1"/>
</dbReference>
<dbReference type="Pfam" id="PF00582">
    <property type="entry name" value="Usp"/>
    <property type="match status" value="1"/>
</dbReference>